<evidence type="ECO:0000313" key="7">
    <source>
        <dbReference type="Proteomes" id="UP000249300"/>
    </source>
</evidence>
<dbReference type="RefSeq" id="WP_023939558.1">
    <property type="nucleotide sequence ID" value="NZ_JQJB01000008.1"/>
</dbReference>
<dbReference type="CDD" id="cd00616">
    <property type="entry name" value="AHBA_syn"/>
    <property type="match status" value="1"/>
</dbReference>
<evidence type="ECO:0000256" key="2">
    <source>
        <dbReference type="ARBA" id="ARBA00037999"/>
    </source>
</evidence>
<dbReference type="EMBL" id="LS483447">
    <property type="protein sequence ID" value="SQH72326.1"/>
    <property type="molecule type" value="Genomic_DNA"/>
</dbReference>
<organism evidence="6 7">
    <name type="scientific">Porphyromonas crevioricanis</name>
    <dbReference type="NCBI Taxonomy" id="393921"/>
    <lineage>
        <taxon>Bacteria</taxon>
        <taxon>Pseudomonadati</taxon>
        <taxon>Bacteroidota</taxon>
        <taxon>Bacteroidia</taxon>
        <taxon>Bacteroidales</taxon>
        <taxon>Porphyromonadaceae</taxon>
        <taxon>Porphyromonas</taxon>
    </lineage>
</organism>
<dbReference type="GO" id="GO:0030170">
    <property type="term" value="F:pyridoxal phosphate binding"/>
    <property type="evidence" value="ECO:0007669"/>
    <property type="project" value="TreeGrafter"/>
</dbReference>
<evidence type="ECO:0000256" key="1">
    <source>
        <dbReference type="ARBA" id="ARBA00022898"/>
    </source>
</evidence>
<reference evidence="6 7" key="1">
    <citation type="submission" date="2018-06" db="EMBL/GenBank/DDBJ databases">
        <authorList>
            <consortium name="Pathogen Informatics"/>
            <person name="Doyle S."/>
        </authorList>
    </citation>
    <scope>NUCLEOTIDE SEQUENCE [LARGE SCALE GENOMIC DNA]</scope>
    <source>
        <strain evidence="6 7">NCTC12858</strain>
    </source>
</reference>
<dbReference type="GO" id="GO:0000271">
    <property type="term" value="P:polysaccharide biosynthetic process"/>
    <property type="evidence" value="ECO:0007669"/>
    <property type="project" value="TreeGrafter"/>
</dbReference>
<comment type="similarity">
    <text evidence="2 5">Belongs to the DegT/DnrJ/EryC1 family.</text>
</comment>
<name>A0A2X4PEL3_9PORP</name>
<dbReference type="InterPro" id="IPR015422">
    <property type="entry name" value="PyrdxlP-dep_Trfase_small"/>
</dbReference>
<proteinExistence type="inferred from homology"/>
<dbReference type="GO" id="GO:0099620">
    <property type="term" value="F:UDP-4-amino-4-deoxy-L-arabinose aminotransferase"/>
    <property type="evidence" value="ECO:0007669"/>
    <property type="project" value="UniProtKB-EC"/>
</dbReference>
<feature type="modified residue" description="N6-(pyridoxal phosphate)lysine" evidence="4">
    <location>
        <position position="195"/>
    </location>
</feature>
<protein>
    <submittedName>
        <fullName evidence="6">UDP-4-amino-4-deoxy-L-arabinose--oxoglutarate aminotransferase</fullName>
        <ecNumber evidence="6">2.6.1.87</ecNumber>
    </submittedName>
</protein>
<dbReference type="InterPro" id="IPR015421">
    <property type="entry name" value="PyrdxlP-dep_Trfase_major"/>
</dbReference>
<accession>A0A2X4PEL3</accession>
<sequence length="384" mass="42318">MSGLSHIPQFDPRRIYLFLREEIDQAVSEVVDSGTYIGGEAVGHFEQQLASFVGEGKEYRAVSCANGTDALALALSLSRLKPGDEVLMPSHTYVAAAEMAVSQGLIPVWVDVEKEGYNVDPDPEHLEACMSRRTKAMVAVNIYGMPAAWPRLKDFCHNHGLLLIEDNAQGLGGSLDGKALGSWGDVSTLSFFPTKPLGCMGDGGAVLGPSSDDMQRIAMLARHGQQGKYNYIEPGRNSRLDALQAAILSVKLRYLSQMQHFVRVIARSYAEALSDIEGLLLPQCSLLPNAQPSWHLFTIRVLGGQRDALRAFLSDRRIAAGLYYPTPLHRVPCYARIASPHSSPCIETDRLSEEILSLPIFPLMREEECERVVDAVRSFFMINR</sequence>
<dbReference type="AlphaFoldDB" id="A0A2X4PEL3"/>
<dbReference type="PANTHER" id="PTHR30244:SF36">
    <property type="entry name" value="3-OXO-GLUCOSE-6-PHOSPHATE:GLUTAMATE AMINOTRANSFERASE"/>
    <property type="match status" value="1"/>
</dbReference>
<dbReference type="OrthoDB" id="9810913at2"/>
<evidence type="ECO:0000313" key="6">
    <source>
        <dbReference type="EMBL" id="SQH72326.1"/>
    </source>
</evidence>
<dbReference type="Pfam" id="PF01041">
    <property type="entry name" value="DegT_DnrJ_EryC1"/>
    <property type="match status" value="1"/>
</dbReference>
<dbReference type="Gene3D" id="3.90.1150.10">
    <property type="entry name" value="Aspartate Aminotransferase, domain 1"/>
    <property type="match status" value="1"/>
</dbReference>
<keyword evidence="1 4" id="KW-0663">Pyridoxal phosphate</keyword>
<dbReference type="InterPro" id="IPR015424">
    <property type="entry name" value="PyrdxlP-dep_Trfase"/>
</dbReference>
<dbReference type="EC" id="2.6.1.87" evidence="6"/>
<keyword evidence="6" id="KW-0032">Aminotransferase</keyword>
<dbReference type="PIRSF" id="PIRSF000390">
    <property type="entry name" value="PLP_StrS"/>
    <property type="match status" value="1"/>
</dbReference>
<dbReference type="SUPFAM" id="SSF53383">
    <property type="entry name" value="PLP-dependent transferases"/>
    <property type="match status" value="1"/>
</dbReference>
<feature type="active site" description="Proton acceptor" evidence="3">
    <location>
        <position position="195"/>
    </location>
</feature>
<evidence type="ECO:0000256" key="5">
    <source>
        <dbReference type="RuleBase" id="RU004508"/>
    </source>
</evidence>
<gene>
    <name evidence="6" type="primary">arnB</name>
    <name evidence="6" type="ORF">NCTC12858_00137</name>
</gene>
<evidence type="ECO:0000256" key="4">
    <source>
        <dbReference type="PIRSR" id="PIRSR000390-2"/>
    </source>
</evidence>
<dbReference type="InterPro" id="IPR000653">
    <property type="entry name" value="DegT/StrS_aminotransferase"/>
</dbReference>
<dbReference type="Gene3D" id="3.40.640.10">
    <property type="entry name" value="Type I PLP-dependent aspartate aminotransferase-like (Major domain)"/>
    <property type="match status" value="1"/>
</dbReference>
<keyword evidence="6" id="KW-0808">Transferase</keyword>
<evidence type="ECO:0000256" key="3">
    <source>
        <dbReference type="PIRSR" id="PIRSR000390-1"/>
    </source>
</evidence>
<dbReference type="KEGG" id="pcre:NCTC12858_00137"/>
<dbReference type="Proteomes" id="UP000249300">
    <property type="component" value="Chromosome 1"/>
</dbReference>
<dbReference type="PANTHER" id="PTHR30244">
    <property type="entry name" value="TRANSAMINASE"/>
    <property type="match status" value="1"/>
</dbReference>
<keyword evidence="7" id="KW-1185">Reference proteome</keyword>